<dbReference type="PROSITE" id="PS51450">
    <property type="entry name" value="LRR"/>
    <property type="match status" value="1"/>
</dbReference>
<evidence type="ECO:0000256" key="1">
    <source>
        <dbReference type="ARBA" id="ARBA00004236"/>
    </source>
</evidence>
<evidence type="ECO:0000313" key="10">
    <source>
        <dbReference type="EMBL" id="SVB90841.1"/>
    </source>
</evidence>
<dbReference type="PANTHER" id="PTHR48062:SF52">
    <property type="entry name" value="RECEPTOR-LIKE PROTEIN 8-RELATED"/>
    <property type="match status" value="1"/>
</dbReference>
<sequence length="212" mass="22960">MIRRLIILLLIVGCGTEPEEGCLYDCEGTCNGDAREDNCGVCDSDSTNDGVTLWGICYSIENTTELNLHHTQLTGANPPEIGNLINLTHLWLAGNQLTGSMPVEIGNLSNLTWLSLSTNQLTGSIPVEIGNLSNLTYLSLSFNQLTGSIPFEIGNLTNLTTLHLSHNQFTSIPESICQIYPNLIPSTFFINNICGELPSCLTVDDIGTQDCP</sequence>
<evidence type="ECO:0000256" key="5">
    <source>
        <dbReference type="ARBA" id="ARBA00022729"/>
    </source>
</evidence>
<evidence type="ECO:0000256" key="7">
    <source>
        <dbReference type="ARBA" id="ARBA00022989"/>
    </source>
</evidence>
<organism evidence="10">
    <name type="scientific">marine metagenome</name>
    <dbReference type="NCBI Taxonomy" id="408172"/>
    <lineage>
        <taxon>unclassified sequences</taxon>
        <taxon>metagenomes</taxon>
        <taxon>ecological metagenomes</taxon>
    </lineage>
</organism>
<evidence type="ECO:0000256" key="4">
    <source>
        <dbReference type="ARBA" id="ARBA00022692"/>
    </source>
</evidence>
<dbReference type="SMART" id="SM00369">
    <property type="entry name" value="LRR_TYP"/>
    <property type="match status" value="4"/>
</dbReference>
<gene>
    <name evidence="10" type="ORF">METZ01_LOCUS243695</name>
</gene>
<protein>
    <submittedName>
        <fullName evidence="10">Uncharacterized protein</fullName>
    </submittedName>
</protein>
<dbReference type="PANTHER" id="PTHR48062">
    <property type="entry name" value="RECEPTOR-LIKE PROTEIN 14"/>
    <property type="match status" value="1"/>
</dbReference>
<keyword evidence="5" id="KW-0732">Signal</keyword>
<dbReference type="Pfam" id="PF12799">
    <property type="entry name" value="LRR_4"/>
    <property type="match status" value="1"/>
</dbReference>
<evidence type="ECO:0000256" key="8">
    <source>
        <dbReference type="ARBA" id="ARBA00023136"/>
    </source>
</evidence>
<dbReference type="InterPro" id="IPR051502">
    <property type="entry name" value="RLP_Defense_Trigger"/>
</dbReference>
<comment type="subcellular location">
    <subcellularLocation>
        <location evidence="1">Cell membrane</location>
    </subcellularLocation>
    <subcellularLocation>
        <location evidence="9">Endomembrane system</location>
        <topology evidence="9">Single-pass membrane protein</topology>
    </subcellularLocation>
</comment>
<dbReference type="InterPro" id="IPR025875">
    <property type="entry name" value="Leu-rich_rpt_4"/>
</dbReference>
<keyword evidence="3" id="KW-0433">Leucine-rich repeat</keyword>
<dbReference type="FunFam" id="3.80.10.10:FF:000719">
    <property type="entry name" value="MDIS1-interacting receptor like kinase 2 isoform A"/>
    <property type="match status" value="1"/>
</dbReference>
<dbReference type="InterPro" id="IPR001611">
    <property type="entry name" value="Leu-rich_rpt"/>
</dbReference>
<dbReference type="GO" id="GO:0005886">
    <property type="term" value="C:plasma membrane"/>
    <property type="evidence" value="ECO:0007669"/>
    <property type="project" value="UniProtKB-SubCell"/>
</dbReference>
<dbReference type="GO" id="GO:0012505">
    <property type="term" value="C:endomembrane system"/>
    <property type="evidence" value="ECO:0007669"/>
    <property type="project" value="UniProtKB-SubCell"/>
</dbReference>
<name>A0A382HWG8_9ZZZZ</name>
<dbReference type="AlphaFoldDB" id="A0A382HWG8"/>
<keyword evidence="2" id="KW-1003">Cell membrane</keyword>
<dbReference type="InterPro" id="IPR003591">
    <property type="entry name" value="Leu-rich_rpt_typical-subtyp"/>
</dbReference>
<evidence type="ECO:0000256" key="2">
    <source>
        <dbReference type="ARBA" id="ARBA00022475"/>
    </source>
</evidence>
<dbReference type="Gene3D" id="3.80.10.10">
    <property type="entry name" value="Ribonuclease Inhibitor"/>
    <property type="match status" value="1"/>
</dbReference>
<evidence type="ECO:0000256" key="6">
    <source>
        <dbReference type="ARBA" id="ARBA00022737"/>
    </source>
</evidence>
<dbReference type="PRINTS" id="PR00019">
    <property type="entry name" value="LEURICHRPT"/>
</dbReference>
<keyword evidence="4" id="KW-0812">Transmembrane</keyword>
<dbReference type="SUPFAM" id="SSF52058">
    <property type="entry name" value="L domain-like"/>
    <property type="match status" value="1"/>
</dbReference>
<dbReference type="InterPro" id="IPR032675">
    <property type="entry name" value="LRR_dom_sf"/>
</dbReference>
<keyword evidence="6" id="KW-0677">Repeat</keyword>
<keyword evidence="8" id="KW-0472">Membrane</keyword>
<proteinExistence type="predicted"/>
<dbReference type="EMBL" id="UINC01063322">
    <property type="protein sequence ID" value="SVB90841.1"/>
    <property type="molecule type" value="Genomic_DNA"/>
</dbReference>
<evidence type="ECO:0000256" key="9">
    <source>
        <dbReference type="ARBA" id="ARBA00037847"/>
    </source>
</evidence>
<keyword evidence="7" id="KW-1133">Transmembrane helix</keyword>
<dbReference type="Pfam" id="PF13855">
    <property type="entry name" value="LRR_8"/>
    <property type="match status" value="1"/>
</dbReference>
<accession>A0A382HWG8</accession>
<evidence type="ECO:0000256" key="3">
    <source>
        <dbReference type="ARBA" id="ARBA00022614"/>
    </source>
</evidence>
<reference evidence="10" key="1">
    <citation type="submission" date="2018-05" db="EMBL/GenBank/DDBJ databases">
        <authorList>
            <person name="Lanie J.A."/>
            <person name="Ng W.-L."/>
            <person name="Kazmierczak K.M."/>
            <person name="Andrzejewski T.M."/>
            <person name="Davidsen T.M."/>
            <person name="Wayne K.J."/>
            <person name="Tettelin H."/>
            <person name="Glass J.I."/>
            <person name="Rusch D."/>
            <person name="Podicherti R."/>
            <person name="Tsui H.-C.T."/>
            <person name="Winkler M.E."/>
        </authorList>
    </citation>
    <scope>NUCLEOTIDE SEQUENCE</scope>
</reference>